<proteinExistence type="predicted"/>
<comment type="caution">
    <text evidence="1">The sequence shown here is derived from an EMBL/GenBank/DDBJ whole genome shotgun (WGS) entry which is preliminary data.</text>
</comment>
<name>A0ACB8SB19_9AGAM</name>
<accession>A0ACB8SB19</accession>
<gene>
    <name evidence="1" type="ORF">FA95DRAFT_1643595</name>
</gene>
<dbReference type="Proteomes" id="UP000814033">
    <property type="component" value="Unassembled WGS sequence"/>
</dbReference>
<protein>
    <submittedName>
        <fullName evidence="1">FAD/NAD-P-binding domain-containing protein</fullName>
    </submittedName>
</protein>
<organism evidence="1 2">
    <name type="scientific">Auriscalpium vulgare</name>
    <dbReference type="NCBI Taxonomy" id="40419"/>
    <lineage>
        <taxon>Eukaryota</taxon>
        <taxon>Fungi</taxon>
        <taxon>Dikarya</taxon>
        <taxon>Basidiomycota</taxon>
        <taxon>Agaricomycotina</taxon>
        <taxon>Agaricomycetes</taxon>
        <taxon>Russulales</taxon>
        <taxon>Auriscalpiaceae</taxon>
        <taxon>Auriscalpium</taxon>
    </lineage>
</organism>
<evidence type="ECO:0000313" key="1">
    <source>
        <dbReference type="EMBL" id="KAI0053474.1"/>
    </source>
</evidence>
<reference evidence="1" key="1">
    <citation type="submission" date="2021-02" db="EMBL/GenBank/DDBJ databases">
        <authorList>
            <consortium name="DOE Joint Genome Institute"/>
            <person name="Ahrendt S."/>
            <person name="Looney B.P."/>
            <person name="Miyauchi S."/>
            <person name="Morin E."/>
            <person name="Drula E."/>
            <person name="Courty P.E."/>
            <person name="Chicoki N."/>
            <person name="Fauchery L."/>
            <person name="Kohler A."/>
            <person name="Kuo A."/>
            <person name="Labutti K."/>
            <person name="Pangilinan J."/>
            <person name="Lipzen A."/>
            <person name="Riley R."/>
            <person name="Andreopoulos W."/>
            <person name="He G."/>
            <person name="Johnson J."/>
            <person name="Barry K.W."/>
            <person name="Grigoriev I.V."/>
            <person name="Nagy L."/>
            <person name="Hibbett D."/>
            <person name="Henrissat B."/>
            <person name="Matheny P.B."/>
            <person name="Labbe J."/>
            <person name="Martin F."/>
        </authorList>
    </citation>
    <scope>NUCLEOTIDE SEQUENCE</scope>
    <source>
        <strain evidence="1">FP105234-sp</strain>
    </source>
</reference>
<evidence type="ECO:0000313" key="2">
    <source>
        <dbReference type="Proteomes" id="UP000814033"/>
    </source>
</evidence>
<sequence>MFLRRLSKLLARDDAPAATSPPSKEQPHANGNSPNVAPSKNAAEPNAASSFKAGSFQIDDYRPMKVVCIGAGYSGIIAGIRFAQKVSNLDLTIYEKAGGVGGTWWANRYPGLSCDIPSHSYQLTFEPNTQWSGFYAPGSEILAYLQRVVEKYKLMKYIRLKHELLHARWDEPTGKWHLRIRRSGGDVDEEFDDIADVLFIGTGSLSRWKWPDIEGLKEFGGPLVHSANWDVGGEGVDSWEDSVKDWAGKKVGVIGNGSSGIQIVAALQPRVAELTNFVRSKTWISASFSVTKLLEITGRKPESTDYSFTPEQLEKFKDPEYYREFRRAVEDDVNSVADVQIRGSEMQKAAAAAFKKEMEKKLADKPGLADKIIPQFSVCCRRLTPGPGYLEALVSENTTLETTPITRVTPTGVVLADGTSRPLDVIVCATGFNTTYLFPFPILGRGGQPLVERWATRAEAYTSVAVDGFPNLFFSLGPNSGVNSGSLLVILERQVEYAVKATLKLQAERLKSIEVKKEAMDDWREYMDEYFPKMVWTEDCNSWYKSADGKVVGLWPGTCLQAVRVLANPRWEDYSYELLDANGTQNRFFWLGDGMTRNEKTKTGDRAWYLNDEEVNIPPGE</sequence>
<keyword evidence="2" id="KW-1185">Reference proteome</keyword>
<reference evidence="1" key="2">
    <citation type="journal article" date="2022" name="New Phytol.">
        <title>Evolutionary transition to the ectomycorrhizal habit in the genomes of a hyperdiverse lineage of mushroom-forming fungi.</title>
        <authorList>
            <person name="Looney B."/>
            <person name="Miyauchi S."/>
            <person name="Morin E."/>
            <person name="Drula E."/>
            <person name="Courty P.E."/>
            <person name="Kohler A."/>
            <person name="Kuo A."/>
            <person name="LaButti K."/>
            <person name="Pangilinan J."/>
            <person name="Lipzen A."/>
            <person name="Riley R."/>
            <person name="Andreopoulos W."/>
            <person name="He G."/>
            <person name="Johnson J."/>
            <person name="Nolan M."/>
            <person name="Tritt A."/>
            <person name="Barry K.W."/>
            <person name="Grigoriev I.V."/>
            <person name="Nagy L.G."/>
            <person name="Hibbett D."/>
            <person name="Henrissat B."/>
            <person name="Matheny P.B."/>
            <person name="Labbe J."/>
            <person name="Martin F.M."/>
        </authorList>
    </citation>
    <scope>NUCLEOTIDE SEQUENCE</scope>
    <source>
        <strain evidence="1">FP105234-sp</strain>
    </source>
</reference>
<dbReference type="EMBL" id="MU275840">
    <property type="protein sequence ID" value="KAI0053474.1"/>
    <property type="molecule type" value="Genomic_DNA"/>
</dbReference>